<protein>
    <recommendedName>
        <fullName evidence="6">Ribosomal RNA small subunit methyltransferase G</fullName>
        <ecNumber evidence="6">2.1.1.-</ecNumber>
    </recommendedName>
    <alternativeName>
        <fullName evidence="6">16S rRNA 7-methylguanosine methyltransferase</fullName>
        <shortName evidence="6">16S rRNA m7G methyltransferase</shortName>
    </alternativeName>
</protein>
<feature type="binding site" evidence="6">
    <location>
        <position position="110"/>
    </location>
    <ligand>
        <name>S-adenosyl-L-methionine</name>
        <dbReference type="ChEBI" id="CHEBI:59789"/>
    </ligand>
</feature>
<dbReference type="AlphaFoldDB" id="A0A926UPZ9"/>
<keyword evidence="4 6" id="KW-0808">Transferase</keyword>
<dbReference type="NCBIfam" id="TIGR00138">
    <property type="entry name" value="rsmG_gidB"/>
    <property type="match status" value="1"/>
</dbReference>
<feature type="binding site" evidence="6">
    <location>
        <position position="175"/>
    </location>
    <ligand>
        <name>S-adenosyl-L-methionine</name>
        <dbReference type="ChEBI" id="CHEBI:59789"/>
    </ligand>
</feature>
<dbReference type="GO" id="GO:0070043">
    <property type="term" value="F:rRNA (guanine-N7-)-methyltransferase activity"/>
    <property type="evidence" value="ECO:0007669"/>
    <property type="project" value="UniProtKB-UniRule"/>
</dbReference>
<evidence type="ECO:0000256" key="2">
    <source>
        <dbReference type="ARBA" id="ARBA00022552"/>
    </source>
</evidence>
<evidence type="ECO:0000256" key="5">
    <source>
        <dbReference type="ARBA" id="ARBA00022691"/>
    </source>
</evidence>
<dbReference type="EC" id="2.1.1.-" evidence="6"/>
<dbReference type="InterPro" id="IPR003682">
    <property type="entry name" value="rRNA_ssu_MeTfrase_G"/>
</dbReference>
<sequence>MTNFQTHQREDIAEPSPTFSKIVPPLAPLFAPLFAQCHDTLNWLPSQLQNEQFAQLYRLVLEGNRQQNLTRITEFNDFWEKHLWDSLRGIWALQEQERLQVIDIGTGAGFPGLAIAIAKPSWQVTMIDSTQKKVNFVQQVIEELELSNAIAIAGRAEALAQSVKYHRKFDLAVIRAVGKPDICTKYCLPFLNQKGNAVLYRGQWLTDESEQFSVFCESQNIELGQVDRFQTPLSAGLRHSIYLSPRSTSISNS</sequence>
<feature type="binding site" evidence="6">
    <location>
        <begin position="156"/>
        <end position="157"/>
    </location>
    <ligand>
        <name>S-adenosyl-L-methionine</name>
        <dbReference type="ChEBI" id="CHEBI:59789"/>
    </ligand>
</feature>
<name>A0A926UPZ9_9CYAN</name>
<reference evidence="7" key="2">
    <citation type="submission" date="2020-08" db="EMBL/GenBank/DDBJ databases">
        <authorList>
            <person name="Chen M."/>
            <person name="Teng W."/>
            <person name="Zhao L."/>
            <person name="Hu C."/>
            <person name="Zhou Y."/>
            <person name="Han B."/>
            <person name="Song L."/>
            <person name="Shu W."/>
        </authorList>
    </citation>
    <scope>NUCLEOTIDE SEQUENCE</scope>
    <source>
        <strain evidence="7">FACHB-1277</strain>
    </source>
</reference>
<dbReference type="Proteomes" id="UP000631421">
    <property type="component" value="Unassembled WGS sequence"/>
</dbReference>
<dbReference type="PANTHER" id="PTHR31760">
    <property type="entry name" value="S-ADENOSYL-L-METHIONINE-DEPENDENT METHYLTRANSFERASES SUPERFAMILY PROTEIN"/>
    <property type="match status" value="1"/>
</dbReference>
<evidence type="ECO:0000256" key="6">
    <source>
        <dbReference type="HAMAP-Rule" id="MF_00074"/>
    </source>
</evidence>
<dbReference type="SUPFAM" id="SSF53335">
    <property type="entry name" value="S-adenosyl-L-methionine-dependent methyltransferases"/>
    <property type="match status" value="1"/>
</dbReference>
<organism evidence="7 8">
    <name type="scientific">Pseudanabaena cinerea FACHB-1277</name>
    <dbReference type="NCBI Taxonomy" id="2949581"/>
    <lineage>
        <taxon>Bacteria</taxon>
        <taxon>Bacillati</taxon>
        <taxon>Cyanobacteriota</taxon>
        <taxon>Cyanophyceae</taxon>
        <taxon>Pseudanabaenales</taxon>
        <taxon>Pseudanabaenaceae</taxon>
        <taxon>Pseudanabaena</taxon>
        <taxon>Pseudanabaena cinerea</taxon>
    </lineage>
</organism>
<keyword evidence="5 6" id="KW-0949">S-adenosyl-L-methionine</keyword>
<accession>A0A926UPZ9</accession>
<comment type="similarity">
    <text evidence="6">Belongs to the methyltransferase superfamily. RNA methyltransferase RsmG family.</text>
</comment>
<dbReference type="PANTHER" id="PTHR31760:SF0">
    <property type="entry name" value="S-ADENOSYL-L-METHIONINE-DEPENDENT METHYLTRANSFERASES SUPERFAMILY PROTEIN"/>
    <property type="match status" value="1"/>
</dbReference>
<reference evidence="7" key="1">
    <citation type="journal article" date="2015" name="ISME J.">
        <title>Draft Genome Sequence of Streptomyces incarnatus NRRL8089, which Produces the Nucleoside Antibiotic Sinefungin.</title>
        <authorList>
            <person name="Oshima K."/>
            <person name="Hattori M."/>
            <person name="Shimizu H."/>
            <person name="Fukuda K."/>
            <person name="Nemoto M."/>
            <person name="Inagaki K."/>
            <person name="Tamura T."/>
        </authorList>
    </citation>
    <scope>NUCLEOTIDE SEQUENCE</scope>
    <source>
        <strain evidence="7">FACHB-1277</strain>
    </source>
</reference>
<evidence type="ECO:0000256" key="1">
    <source>
        <dbReference type="ARBA" id="ARBA00022490"/>
    </source>
</evidence>
<proteinExistence type="inferred from homology"/>
<keyword evidence="2 6" id="KW-0698">rRNA processing</keyword>
<keyword evidence="1 6" id="KW-0963">Cytoplasm</keyword>
<feature type="binding site" evidence="6">
    <location>
        <position position="105"/>
    </location>
    <ligand>
        <name>S-adenosyl-L-methionine</name>
        <dbReference type="ChEBI" id="CHEBI:59789"/>
    </ligand>
</feature>
<evidence type="ECO:0000256" key="3">
    <source>
        <dbReference type="ARBA" id="ARBA00022603"/>
    </source>
</evidence>
<feature type="binding site" evidence="6">
    <location>
        <begin position="128"/>
        <end position="130"/>
    </location>
    <ligand>
        <name>S-adenosyl-L-methionine</name>
        <dbReference type="ChEBI" id="CHEBI:59789"/>
    </ligand>
</feature>
<evidence type="ECO:0000313" key="8">
    <source>
        <dbReference type="Proteomes" id="UP000631421"/>
    </source>
</evidence>
<comment type="subcellular location">
    <subcellularLocation>
        <location evidence="6">Cytoplasm</location>
    </subcellularLocation>
</comment>
<comment type="function">
    <text evidence="6">Specifically methylates the N7 position of a guanine in 16S rRNA.</text>
</comment>
<dbReference type="HAMAP" id="MF_00074">
    <property type="entry name" value="16SrRNA_methyltr_G"/>
    <property type="match status" value="1"/>
</dbReference>
<dbReference type="Pfam" id="PF02527">
    <property type="entry name" value="GidB"/>
    <property type="match status" value="1"/>
</dbReference>
<dbReference type="InterPro" id="IPR029063">
    <property type="entry name" value="SAM-dependent_MTases_sf"/>
</dbReference>
<dbReference type="EMBL" id="JACJPY010000002">
    <property type="protein sequence ID" value="MBD2148711.1"/>
    <property type="molecule type" value="Genomic_DNA"/>
</dbReference>
<dbReference type="CDD" id="cd02440">
    <property type="entry name" value="AdoMet_MTases"/>
    <property type="match status" value="1"/>
</dbReference>
<comment type="caution">
    <text evidence="7">The sequence shown here is derived from an EMBL/GenBank/DDBJ whole genome shotgun (WGS) entry which is preliminary data.</text>
</comment>
<gene>
    <name evidence="6 7" type="primary">rsmG</name>
    <name evidence="7" type="ORF">H6F44_01000</name>
</gene>
<dbReference type="Gene3D" id="3.40.50.150">
    <property type="entry name" value="Vaccinia Virus protein VP39"/>
    <property type="match status" value="1"/>
</dbReference>
<dbReference type="RefSeq" id="WP_190349054.1">
    <property type="nucleotide sequence ID" value="NZ_JACJPY010000002.1"/>
</dbReference>
<keyword evidence="8" id="KW-1185">Reference proteome</keyword>
<evidence type="ECO:0000256" key="4">
    <source>
        <dbReference type="ARBA" id="ARBA00022679"/>
    </source>
</evidence>
<evidence type="ECO:0000313" key="7">
    <source>
        <dbReference type="EMBL" id="MBD2148711.1"/>
    </source>
</evidence>
<keyword evidence="3 6" id="KW-0489">Methyltransferase</keyword>
<dbReference type="GO" id="GO:0005829">
    <property type="term" value="C:cytosol"/>
    <property type="evidence" value="ECO:0007669"/>
    <property type="project" value="TreeGrafter"/>
</dbReference>